<dbReference type="RefSeq" id="WP_185796808.1">
    <property type="nucleotide sequence ID" value="NZ_JACLQD010000002.1"/>
</dbReference>
<proteinExistence type="predicted"/>
<sequence length="77" mass="8737">MSHRPSPPARNEPWIRTLFSAQAVARGGIVRRSVASIEREMGRAAFEAEVRRRKFHLIEIGGQYIVLCNTGEMRLVC</sequence>
<gene>
    <name evidence="1" type="ORF">H7F16_06655</name>
</gene>
<dbReference type="Proteomes" id="UP000555411">
    <property type="component" value="Unassembled WGS sequence"/>
</dbReference>
<dbReference type="EMBL" id="JACLQD010000002">
    <property type="protein sequence ID" value="MBC2835182.1"/>
    <property type="molecule type" value="Genomic_DNA"/>
</dbReference>
<organism evidence="1 2">
    <name type="scientific">Paragemmobacter straminiformis</name>
    <dbReference type="NCBI Taxonomy" id="2045119"/>
    <lineage>
        <taxon>Bacteria</taxon>
        <taxon>Pseudomonadati</taxon>
        <taxon>Pseudomonadota</taxon>
        <taxon>Alphaproteobacteria</taxon>
        <taxon>Rhodobacterales</taxon>
        <taxon>Paracoccaceae</taxon>
        <taxon>Paragemmobacter</taxon>
    </lineage>
</organism>
<name>A0A842I4X7_9RHOB</name>
<reference evidence="1 2" key="1">
    <citation type="journal article" date="2017" name="Int. J. Syst. Evol. Microbiol.">
        <title>Gemmobacter straminiformis sp. nov., isolated from an artificial fountain.</title>
        <authorList>
            <person name="Kang J.Y."/>
            <person name="Kim M.J."/>
            <person name="Chun J."/>
            <person name="Son K.P."/>
            <person name="Jahng K.Y."/>
        </authorList>
    </citation>
    <scope>NUCLEOTIDE SEQUENCE [LARGE SCALE GENOMIC DNA]</scope>
    <source>
        <strain evidence="1 2">CAM-8</strain>
    </source>
</reference>
<comment type="caution">
    <text evidence="1">The sequence shown here is derived from an EMBL/GenBank/DDBJ whole genome shotgun (WGS) entry which is preliminary data.</text>
</comment>
<keyword evidence="2" id="KW-1185">Reference proteome</keyword>
<dbReference type="AlphaFoldDB" id="A0A842I4X7"/>
<evidence type="ECO:0000313" key="1">
    <source>
        <dbReference type="EMBL" id="MBC2835182.1"/>
    </source>
</evidence>
<dbReference type="GO" id="GO:0016853">
    <property type="term" value="F:isomerase activity"/>
    <property type="evidence" value="ECO:0007669"/>
    <property type="project" value="UniProtKB-KW"/>
</dbReference>
<keyword evidence="1" id="KW-0413">Isomerase</keyword>
<accession>A0A842I4X7</accession>
<evidence type="ECO:0000313" key="2">
    <source>
        <dbReference type="Proteomes" id="UP000555411"/>
    </source>
</evidence>
<protein>
    <submittedName>
        <fullName evidence="1">N-(5'-phosphoribosyl)anthranilate isomerase</fullName>
    </submittedName>
</protein>